<dbReference type="OMA" id="WNDEDEC"/>
<dbReference type="SMART" id="SM00179">
    <property type="entry name" value="EGF_CA"/>
    <property type="match status" value="1"/>
</dbReference>
<dbReference type="SMART" id="SM00060">
    <property type="entry name" value="FN3"/>
    <property type="match status" value="3"/>
</dbReference>
<keyword evidence="1 4" id="KW-0245">EGF-like domain</keyword>
<feature type="domain" description="ZP" evidence="9">
    <location>
        <begin position="692"/>
        <end position="949"/>
    </location>
</feature>
<dbReference type="Pfam" id="PF23344">
    <property type="entry name" value="ZP-N"/>
    <property type="match status" value="1"/>
</dbReference>
<dbReference type="InterPro" id="IPR001881">
    <property type="entry name" value="EGF-like_Ca-bd_dom"/>
</dbReference>
<dbReference type="GeneTree" id="ENSGT00940000163632"/>
<dbReference type="CDD" id="cd00054">
    <property type="entry name" value="EGF_CA"/>
    <property type="match status" value="1"/>
</dbReference>
<dbReference type="InterPro" id="IPR049883">
    <property type="entry name" value="NOTCH1_EGF-like"/>
</dbReference>
<dbReference type="SUPFAM" id="SSF49265">
    <property type="entry name" value="Fibronectin type III"/>
    <property type="match status" value="1"/>
</dbReference>
<comment type="caution">
    <text evidence="4">Lacks conserved residue(s) required for the propagation of feature annotation.</text>
</comment>
<evidence type="ECO:0000256" key="5">
    <source>
        <dbReference type="SAM" id="Phobius"/>
    </source>
</evidence>
<evidence type="ECO:0000259" key="8">
    <source>
        <dbReference type="PROSITE" id="PS50853"/>
    </source>
</evidence>
<dbReference type="InterPro" id="IPR013783">
    <property type="entry name" value="Ig-like_fold"/>
</dbReference>
<dbReference type="PANTHER" id="PTHR14002">
    <property type="entry name" value="ENDOGLIN/TGF-BETA RECEPTOR TYPE III"/>
    <property type="match status" value="1"/>
</dbReference>
<dbReference type="Pfam" id="PF07645">
    <property type="entry name" value="EGF_CA"/>
    <property type="match status" value="1"/>
</dbReference>
<dbReference type="Gene3D" id="2.60.40.4100">
    <property type="entry name" value="Zona pellucida, ZP-C domain"/>
    <property type="match status" value="1"/>
</dbReference>
<dbReference type="Proteomes" id="UP000314986">
    <property type="component" value="Unassembled WGS sequence"/>
</dbReference>
<dbReference type="InterPro" id="IPR000742">
    <property type="entry name" value="EGF"/>
</dbReference>
<accession>A0A4W3I005</accession>
<reference evidence="10" key="4">
    <citation type="submission" date="2025-08" db="UniProtKB">
        <authorList>
            <consortium name="Ensembl"/>
        </authorList>
    </citation>
    <scope>IDENTIFICATION</scope>
</reference>
<dbReference type="CDD" id="cd00063">
    <property type="entry name" value="FN3"/>
    <property type="match status" value="1"/>
</dbReference>
<dbReference type="PANTHER" id="PTHR14002:SF60">
    <property type="entry name" value="ZP DOMAIN-CONTAINING PROTEIN"/>
    <property type="match status" value="1"/>
</dbReference>
<dbReference type="InterPro" id="IPR018097">
    <property type="entry name" value="EGF_Ca-bd_CS"/>
</dbReference>
<dbReference type="InterPro" id="IPR055356">
    <property type="entry name" value="ZP-N"/>
</dbReference>
<dbReference type="Ensembl" id="ENSCMIT00000023541.1">
    <property type="protein sequence ID" value="ENSCMIP00000023144.1"/>
    <property type="gene ID" value="ENSCMIG00000010380.1"/>
</dbReference>
<dbReference type="SMART" id="SM00241">
    <property type="entry name" value="ZP"/>
    <property type="match status" value="1"/>
</dbReference>
<dbReference type="InterPro" id="IPR042235">
    <property type="entry name" value="ZP-C_dom"/>
</dbReference>
<evidence type="ECO:0000259" key="9">
    <source>
        <dbReference type="PROSITE" id="PS51034"/>
    </source>
</evidence>
<keyword evidence="5" id="KW-1133">Transmembrane helix</keyword>
<dbReference type="InterPro" id="IPR003961">
    <property type="entry name" value="FN3_dom"/>
</dbReference>
<evidence type="ECO:0000256" key="2">
    <source>
        <dbReference type="ARBA" id="ARBA00022729"/>
    </source>
</evidence>
<feature type="chain" id="PRO_5021313394" evidence="6">
    <location>
        <begin position="26"/>
        <end position="1049"/>
    </location>
</feature>
<dbReference type="Pfam" id="PF00100">
    <property type="entry name" value="Zona_pellucida"/>
    <property type="match status" value="1"/>
</dbReference>
<dbReference type="InterPro" id="IPR055355">
    <property type="entry name" value="ZP-C"/>
</dbReference>
<dbReference type="PROSITE" id="PS50026">
    <property type="entry name" value="EGF_3"/>
    <property type="match status" value="1"/>
</dbReference>
<dbReference type="SUPFAM" id="SSF57196">
    <property type="entry name" value="EGF/Laminin"/>
    <property type="match status" value="1"/>
</dbReference>
<dbReference type="PROSITE" id="PS01187">
    <property type="entry name" value="EGF_CA"/>
    <property type="match status" value="1"/>
</dbReference>
<evidence type="ECO:0000259" key="7">
    <source>
        <dbReference type="PROSITE" id="PS50026"/>
    </source>
</evidence>
<evidence type="ECO:0000256" key="1">
    <source>
        <dbReference type="ARBA" id="ARBA00022536"/>
    </source>
</evidence>
<evidence type="ECO:0000256" key="4">
    <source>
        <dbReference type="PROSITE-ProRule" id="PRU00076"/>
    </source>
</evidence>
<dbReference type="Gene3D" id="2.60.40.3210">
    <property type="entry name" value="Zona pellucida, ZP-N domain"/>
    <property type="match status" value="1"/>
</dbReference>
<dbReference type="PROSITE" id="PS50853">
    <property type="entry name" value="FN3"/>
    <property type="match status" value="1"/>
</dbReference>
<evidence type="ECO:0000256" key="6">
    <source>
        <dbReference type="SAM" id="SignalP"/>
    </source>
</evidence>
<proteinExistence type="predicted"/>
<feature type="domain" description="Fibronectin type-III" evidence="8">
    <location>
        <begin position="253"/>
        <end position="351"/>
    </location>
</feature>
<feature type="domain" description="EGF-like" evidence="7">
    <location>
        <begin position="636"/>
        <end position="675"/>
    </location>
</feature>
<sequence length="1049" mass="116818">MCWMASVSSCSSLLFSAILLSTCSAIQPLKPAGVNPGNCGAVLLCWEITSSAVSEREFYLNGNNVIHAERLRRSGSLLLEPQAKHIMQYFHTNGSLTWRIYTTCPSRIEALSMNGNITEVVSHSIEKKTVNNKPSLAFLRSTKLVCMGEILHFSEKDGFSLAVAIADHFPLEIITAPTSISPSVSSNFSSHIPEDLPCALLLFSSDENILHQETVQDRRLEFTGLMPCNQYTVCLTIGEDHSICATTVTDPTPPSNLTVITSSSDSVTISWDKPALGRFDWFLLKIYLFGQRGEAGDSLLQSYNLMQSGTAFVVDELPACQKVNISLAAVCEAAAIKTSQVIYIIAVTAPIMFKKVTQIAGSTDSYSVAWSVTGDPSEVTYDIYKSGVLQLSQKLSEYMSAGLKPCTQEILTVEAVCRDGSVADRRTITVATAPEMITALQYKCSMDGGFFSWHAPPTFHLIFISIDHILTSVTRKAYHLVTGLASCTQYQYKFEAVCGRWRSKAVIWTDATDCPVETSLSVYKSAIMLPGKMCICIHFPWKFADYMDDPSSRAYQELSAIAKSKILELFLNYGEFPNAEVELLYMVKNNNTVEMGIEVHFNEKKLNLSTTTLVQLLPSLNHTTVFIMGDALFWNDEDECTNTALNNCPENSDCINTFDSFTCICHQGFYDIHDVGADHQAILCTDHGIFTTCEMDLMKVSISKEFLMGRVSFPQNLILNDGSCAVKEEPEYYTFIITETKTYCGGQLLMNETHIIFQHIIINKYYFDSYIIREDPLTLVWKCVYLRNSFVKMSLPVPLPRRFEAIVHHYTGENLQLAISLYKDDSFSADGIYEANPIIHLNDELYLEVKLSVSRGSFAARFVLEVLSCWATITSDPQADKKFYFLQDGCPEDETFRWHDGNGASGISRFSIKMFRFSNMANAPIYIHCQAKICDMESTDSCLTECPTTQVSIRSGRNALKVDSKQVKVVVSVGPIEVWIGDKSEMKESGNVLEDWEHLEVVLCIVGGVVGIGLLIIFATVVFKNVMSNKTKLKTSQQLNEGQTAFSNL</sequence>
<protein>
    <submittedName>
        <fullName evidence="10">Uncharacterized LOC103179855</fullName>
    </submittedName>
</protein>
<keyword evidence="2 6" id="KW-0732">Signal</keyword>
<organism evidence="10 11">
    <name type="scientific">Callorhinchus milii</name>
    <name type="common">Ghost shark</name>
    <dbReference type="NCBI Taxonomy" id="7868"/>
    <lineage>
        <taxon>Eukaryota</taxon>
        <taxon>Metazoa</taxon>
        <taxon>Chordata</taxon>
        <taxon>Craniata</taxon>
        <taxon>Vertebrata</taxon>
        <taxon>Chondrichthyes</taxon>
        <taxon>Holocephali</taxon>
        <taxon>Chimaeriformes</taxon>
        <taxon>Callorhinchidae</taxon>
        <taxon>Callorhinchus</taxon>
    </lineage>
</organism>
<feature type="transmembrane region" description="Helical" evidence="5">
    <location>
        <begin position="999"/>
        <end position="1023"/>
    </location>
</feature>
<reference evidence="11" key="2">
    <citation type="journal article" date="2007" name="PLoS Biol.">
        <title>Survey sequencing and comparative analysis of the elephant shark (Callorhinchus milii) genome.</title>
        <authorList>
            <person name="Venkatesh B."/>
            <person name="Kirkness E.F."/>
            <person name="Loh Y.H."/>
            <person name="Halpern A.L."/>
            <person name="Lee A.P."/>
            <person name="Johnson J."/>
            <person name="Dandona N."/>
            <person name="Viswanathan L.D."/>
            <person name="Tay A."/>
            <person name="Venter J.C."/>
            <person name="Strausberg R.L."/>
            <person name="Brenner S."/>
        </authorList>
    </citation>
    <scope>NUCLEOTIDE SEQUENCE [LARGE SCALE GENOMIC DNA]</scope>
</reference>
<evidence type="ECO:0000313" key="10">
    <source>
        <dbReference type="Ensembl" id="ENSCMIP00000023144.1"/>
    </source>
</evidence>
<reference evidence="10" key="5">
    <citation type="submission" date="2025-09" db="UniProtKB">
        <authorList>
            <consortium name="Ensembl"/>
        </authorList>
    </citation>
    <scope>IDENTIFICATION</scope>
</reference>
<dbReference type="GO" id="GO:0005509">
    <property type="term" value="F:calcium ion binding"/>
    <property type="evidence" value="ECO:0007669"/>
    <property type="project" value="InterPro"/>
</dbReference>
<keyword evidence="5" id="KW-0472">Membrane</keyword>
<dbReference type="PROSITE" id="PS00010">
    <property type="entry name" value="ASX_HYDROXYL"/>
    <property type="match status" value="1"/>
</dbReference>
<keyword evidence="5" id="KW-0812">Transmembrane</keyword>
<dbReference type="Gene3D" id="2.10.25.10">
    <property type="entry name" value="Laminin"/>
    <property type="match status" value="1"/>
</dbReference>
<dbReference type="InterPro" id="IPR036116">
    <property type="entry name" value="FN3_sf"/>
</dbReference>
<name>A0A4W3I005_CALMI</name>
<evidence type="ECO:0000256" key="3">
    <source>
        <dbReference type="ARBA" id="ARBA00023157"/>
    </source>
</evidence>
<dbReference type="InterPro" id="IPR001507">
    <property type="entry name" value="ZP_dom"/>
</dbReference>
<dbReference type="PROSITE" id="PS51034">
    <property type="entry name" value="ZP_2"/>
    <property type="match status" value="1"/>
</dbReference>
<dbReference type="Gene3D" id="2.60.40.10">
    <property type="entry name" value="Immunoglobulins"/>
    <property type="match status" value="1"/>
</dbReference>
<dbReference type="InParanoid" id="A0A4W3I005"/>
<dbReference type="InterPro" id="IPR000152">
    <property type="entry name" value="EGF-type_Asp/Asn_hydroxyl_site"/>
</dbReference>
<reference evidence="11" key="3">
    <citation type="journal article" date="2014" name="Nature">
        <title>Elephant shark genome provides unique insights into gnathostome evolution.</title>
        <authorList>
            <consortium name="International Elephant Shark Genome Sequencing Consortium"/>
            <person name="Venkatesh B."/>
            <person name="Lee A.P."/>
            <person name="Ravi V."/>
            <person name="Maurya A.K."/>
            <person name="Lian M.M."/>
            <person name="Swann J.B."/>
            <person name="Ohta Y."/>
            <person name="Flajnik M.F."/>
            <person name="Sutoh Y."/>
            <person name="Kasahara M."/>
            <person name="Hoon S."/>
            <person name="Gangu V."/>
            <person name="Roy S.W."/>
            <person name="Irimia M."/>
            <person name="Korzh V."/>
            <person name="Kondrychyn I."/>
            <person name="Lim Z.W."/>
            <person name="Tay B.H."/>
            <person name="Tohari S."/>
            <person name="Kong K.W."/>
            <person name="Ho S."/>
            <person name="Lorente-Galdos B."/>
            <person name="Quilez J."/>
            <person name="Marques-Bonet T."/>
            <person name="Raney B.J."/>
            <person name="Ingham P.W."/>
            <person name="Tay A."/>
            <person name="Hillier L.W."/>
            <person name="Minx P."/>
            <person name="Boehm T."/>
            <person name="Wilson R.K."/>
            <person name="Brenner S."/>
            <person name="Warren W.C."/>
        </authorList>
    </citation>
    <scope>NUCLEOTIDE SEQUENCE [LARGE SCALE GENOMIC DNA]</scope>
</reference>
<keyword evidence="11" id="KW-1185">Reference proteome</keyword>
<feature type="signal peptide" evidence="6">
    <location>
        <begin position="1"/>
        <end position="25"/>
    </location>
</feature>
<evidence type="ECO:0000313" key="11">
    <source>
        <dbReference type="Proteomes" id="UP000314986"/>
    </source>
</evidence>
<keyword evidence="3" id="KW-1015">Disulfide bond</keyword>
<dbReference type="AlphaFoldDB" id="A0A4W3I005"/>
<reference evidence="11" key="1">
    <citation type="journal article" date="2006" name="Science">
        <title>Ancient noncoding elements conserved in the human genome.</title>
        <authorList>
            <person name="Venkatesh B."/>
            <person name="Kirkness E.F."/>
            <person name="Loh Y.H."/>
            <person name="Halpern A.L."/>
            <person name="Lee A.P."/>
            <person name="Johnson J."/>
            <person name="Dandona N."/>
            <person name="Viswanathan L.D."/>
            <person name="Tay A."/>
            <person name="Venter J.C."/>
            <person name="Strausberg R.L."/>
            <person name="Brenner S."/>
        </authorList>
    </citation>
    <scope>NUCLEOTIDE SEQUENCE [LARGE SCALE GENOMIC DNA]</scope>
</reference>
<dbReference type="STRING" id="7868.ENSCMIP00000023144"/>